<protein>
    <submittedName>
        <fullName evidence="1">Uncharacterized protein</fullName>
    </submittedName>
</protein>
<reference evidence="1 2" key="1">
    <citation type="submission" date="2019-05" db="EMBL/GenBank/DDBJ databases">
        <title>Another draft genome of Portunus trituberculatus and its Hox gene families provides insights of decapod evolution.</title>
        <authorList>
            <person name="Jeong J.-H."/>
            <person name="Song I."/>
            <person name="Kim S."/>
            <person name="Choi T."/>
            <person name="Kim D."/>
            <person name="Ryu S."/>
            <person name="Kim W."/>
        </authorList>
    </citation>
    <scope>NUCLEOTIDE SEQUENCE [LARGE SCALE GENOMIC DNA]</scope>
    <source>
        <tissue evidence="1">Muscle</tissue>
    </source>
</reference>
<sequence>MSVLALTLLRACRYTKSDGVVVKLNYTYPILDAYQKSAIALVTERIFLQISIMTQCDAISPASTATSALPAR</sequence>
<name>A0A5B7D7V1_PORTR</name>
<gene>
    <name evidence="1" type="ORF">E2C01_010207</name>
</gene>
<comment type="caution">
    <text evidence="1">The sequence shown here is derived from an EMBL/GenBank/DDBJ whole genome shotgun (WGS) entry which is preliminary data.</text>
</comment>
<dbReference type="Proteomes" id="UP000324222">
    <property type="component" value="Unassembled WGS sequence"/>
</dbReference>
<organism evidence="1 2">
    <name type="scientific">Portunus trituberculatus</name>
    <name type="common">Swimming crab</name>
    <name type="synonym">Neptunus trituberculatus</name>
    <dbReference type="NCBI Taxonomy" id="210409"/>
    <lineage>
        <taxon>Eukaryota</taxon>
        <taxon>Metazoa</taxon>
        <taxon>Ecdysozoa</taxon>
        <taxon>Arthropoda</taxon>
        <taxon>Crustacea</taxon>
        <taxon>Multicrustacea</taxon>
        <taxon>Malacostraca</taxon>
        <taxon>Eumalacostraca</taxon>
        <taxon>Eucarida</taxon>
        <taxon>Decapoda</taxon>
        <taxon>Pleocyemata</taxon>
        <taxon>Brachyura</taxon>
        <taxon>Eubrachyura</taxon>
        <taxon>Portunoidea</taxon>
        <taxon>Portunidae</taxon>
        <taxon>Portuninae</taxon>
        <taxon>Portunus</taxon>
    </lineage>
</organism>
<dbReference type="AlphaFoldDB" id="A0A5B7D7V1"/>
<keyword evidence="2" id="KW-1185">Reference proteome</keyword>
<dbReference type="EMBL" id="VSRR010000582">
    <property type="protein sequence ID" value="MPC17355.1"/>
    <property type="molecule type" value="Genomic_DNA"/>
</dbReference>
<proteinExistence type="predicted"/>
<evidence type="ECO:0000313" key="2">
    <source>
        <dbReference type="Proteomes" id="UP000324222"/>
    </source>
</evidence>
<evidence type="ECO:0000313" key="1">
    <source>
        <dbReference type="EMBL" id="MPC17355.1"/>
    </source>
</evidence>
<accession>A0A5B7D7V1</accession>